<dbReference type="AlphaFoldDB" id="A0AA97I223"/>
<evidence type="ECO:0000256" key="20">
    <source>
        <dbReference type="PIRSR" id="PIRSR000006-1"/>
    </source>
</evidence>
<dbReference type="Gene3D" id="6.10.280.130">
    <property type="match status" value="1"/>
</dbReference>
<keyword evidence="6 19" id="KW-0997">Cell inner membrane</keyword>
<keyword evidence="11" id="KW-0677">Repeat</keyword>
<feature type="binding site" description="covalent" evidence="21">
    <location>
        <position position="222"/>
    </location>
    <ligand>
        <name>heme c</name>
        <dbReference type="ChEBI" id="CHEBI:61717"/>
        <label>2</label>
    </ligand>
</feature>
<keyword evidence="5 19" id="KW-1003">Cell membrane</keyword>
<dbReference type="GO" id="GO:0009055">
    <property type="term" value="F:electron transfer activity"/>
    <property type="evidence" value="ECO:0007669"/>
    <property type="project" value="InterPro"/>
</dbReference>
<evidence type="ECO:0000256" key="23">
    <source>
        <dbReference type="SAM" id="Phobius"/>
    </source>
</evidence>
<dbReference type="Pfam" id="PF13442">
    <property type="entry name" value="Cytochrome_CBB3"/>
    <property type="match status" value="1"/>
</dbReference>
<comment type="subunit">
    <text evidence="19">Component of the cbb3-type cytochrome c oxidase.</text>
</comment>
<evidence type="ECO:0000256" key="4">
    <source>
        <dbReference type="ARBA" id="ARBA00022448"/>
    </source>
</evidence>
<evidence type="ECO:0000256" key="15">
    <source>
        <dbReference type="ARBA" id="ARBA00023002"/>
    </source>
</evidence>
<keyword evidence="16 19" id="KW-0408">Iron</keyword>
<evidence type="ECO:0000256" key="11">
    <source>
        <dbReference type="ARBA" id="ARBA00022737"/>
    </source>
</evidence>
<evidence type="ECO:0000256" key="2">
    <source>
        <dbReference type="ARBA" id="ARBA00004673"/>
    </source>
</evidence>
<sequence length="323" mass="34569">MAENIRTDEATGTDTVGHEWDGIEELNTPLPRWWLWTFYATVFWALVYVILYPAWPLVNSATAGVLGWSSRGDVEQQLAARQEQLAPVHEALIAADINSIPGNDELRTTAIQGGASAYKVHCVQCHGADAAGLGGYPNLNDDDWLWGGDLEAIEYTLVHGIRNPDHDETRFSQMPAFGADGLLDSAQIADTVAYVRTLSGEEQASAASQRGAELFANNCAVCHGAEGKGDRSLGAPNLTDAIALYGTDRESLTNTIYYSRNGVMPRWGQRLDAATIRMLAVYIHSLGGGEAAPVPEEAGQETENAEGAAQAETASADSESSDG</sequence>
<feature type="domain" description="Cytochrome c" evidence="24">
    <location>
        <begin position="109"/>
        <end position="199"/>
    </location>
</feature>
<dbReference type="GO" id="GO:0005886">
    <property type="term" value="C:plasma membrane"/>
    <property type="evidence" value="ECO:0007669"/>
    <property type="project" value="UniProtKB-SubCell"/>
</dbReference>
<feature type="binding site" description="covalent" evidence="21">
    <location>
        <position position="125"/>
    </location>
    <ligand>
        <name>heme c</name>
        <dbReference type="ChEBI" id="CHEBI:61717"/>
        <label>1</label>
    </ligand>
</feature>
<dbReference type="InterPro" id="IPR004678">
    <property type="entry name" value="Cyt_c_oxidase_cbb3_su3"/>
</dbReference>
<evidence type="ECO:0000256" key="8">
    <source>
        <dbReference type="ARBA" id="ARBA00022660"/>
    </source>
</evidence>
<organism evidence="25 26">
    <name type="scientific">Alterisphingorhabdus coralli</name>
    <dbReference type="NCBI Taxonomy" id="3071408"/>
    <lineage>
        <taxon>Bacteria</taxon>
        <taxon>Pseudomonadati</taxon>
        <taxon>Pseudomonadota</taxon>
        <taxon>Alphaproteobacteria</taxon>
        <taxon>Sphingomonadales</taxon>
        <taxon>Sphingomonadaceae</taxon>
        <taxon>Alterisphingorhabdus (ex Yan et al. 2024)</taxon>
    </lineage>
</organism>
<dbReference type="InterPro" id="IPR008168">
    <property type="entry name" value="Cyt_C_IC"/>
</dbReference>
<dbReference type="PANTHER" id="PTHR33751:SF1">
    <property type="entry name" value="CBB3-TYPE CYTOCHROME C OXIDASE SUBUNIT FIXP"/>
    <property type="match status" value="1"/>
</dbReference>
<dbReference type="Proteomes" id="UP001302429">
    <property type="component" value="Chromosome"/>
</dbReference>
<evidence type="ECO:0000256" key="1">
    <source>
        <dbReference type="ARBA" id="ARBA00004533"/>
    </source>
</evidence>
<feature type="binding site" description="axial binding residue" evidence="20">
    <location>
        <position position="264"/>
    </location>
    <ligand>
        <name>heme c</name>
        <dbReference type="ChEBI" id="CHEBI:61717"/>
        <label>1</label>
    </ligand>
    <ligandPart>
        <name>Fe</name>
        <dbReference type="ChEBI" id="CHEBI:18248"/>
    </ligandPart>
</feature>
<dbReference type="EMBL" id="CP136594">
    <property type="protein sequence ID" value="WOE75335.1"/>
    <property type="molecule type" value="Genomic_DNA"/>
</dbReference>
<evidence type="ECO:0000256" key="7">
    <source>
        <dbReference type="ARBA" id="ARBA00022617"/>
    </source>
</evidence>
<name>A0AA97I223_9SPHN</name>
<dbReference type="InterPro" id="IPR032858">
    <property type="entry name" value="CcoP_N"/>
</dbReference>
<dbReference type="GO" id="GO:0016491">
    <property type="term" value="F:oxidoreductase activity"/>
    <property type="evidence" value="ECO:0007669"/>
    <property type="project" value="UniProtKB-KW"/>
</dbReference>
<evidence type="ECO:0000313" key="25">
    <source>
        <dbReference type="EMBL" id="WOE75335.1"/>
    </source>
</evidence>
<feature type="domain" description="Cytochrome c" evidence="24">
    <location>
        <begin position="206"/>
        <end position="287"/>
    </location>
</feature>
<evidence type="ECO:0000256" key="12">
    <source>
        <dbReference type="ARBA" id="ARBA00022781"/>
    </source>
</evidence>
<dbReference type="Pfam" id="PF00034">
    <property type="entry name" value="Cytochrom_C"/>
    <property type="match status" value="1"/>
</dbReference>
<dbReference type="KEGG" id="acoa:RB602_01065"/>
<keyword evidence="12 19" id="KW-0375">Hydrogen ion transport</keyword>
<gene>
    <name evidence="25" type="primary">ccoP</name>
    <name evidence="25" type="ORF">RB602_01065</name>
</gene>
<dbReference type="InterPro" id="IPR009056">
    <property type="entry name" value="Cyt_c-like_dom"/>
</dbReference>
<dbReference type="PROSITE" id="PS51007">
    <property type="entry name" value="CYTC"/>
    <property type="match status" value="2"/>
</dbReference>
<dbReference type="GO" id="GO:0005506">
    <property type="term" value="F:iron ion binding"/>
    <property type="evidence" value="ECO:0007669"/>
    <property type="project" value="InterPro"/>
</dbReference>
<dbReference type="PIRSF" id="PIRSF000006">
    <property type="entry name" value="Cbb3-Cox_fixP"/>
    <property type="match status" value="1"/>
</dbReference>
<dbReference type="Pfam" id="PF14715">
    <property type="entry name" value="FixP_N"/>
    <property type="match status" value="1"/>
</dbReference>
<evidence type="ECO:0000256" key="13">
    <source>
        <dbReference type="ARBA" id="ARBA00022982"/>
    </source>
</evidence>
<dbReference type="SUPFAM" id="SSF46626">
    <property type="entry name" value="Cytochrome c"/>
    <property type="match status" value="2"/>
</dbReference>
<evidence type="ECO:0000256" key="19">
    <source>
        <dbReference type="PIRNR" id="PIRNR000006"/>
    </source>
</evidence>
<evidence type="ECO:0000256" key="9">
    <source>
        <dbReference type="ARBA" id="ARBA00022692"/>
    </source>
</evidence>
<evidence type="ECO:0000256" key="22">
    <source>
        <dbReference type="SAM" id="MobiDB-lite"/>
    </source>
</evidence>
<dbReference type="RefSeq" id="WP_317082148.1">
    <property type="nucleotide sequence ID" value="NZ_CP136594.1"/>
</dbReference>
<evidence type="ECO:0000256" key="3">
    <source>
        <dbReference type="ARBA" id="ARBA00006113"/>
    </source>
</evidence>
<dbReference type="InterPro" id="IPR038414">
    <property type="entry name" value="CcoP_N_sf"/>
</dbReference>
<feature type="transmembrane region" description="Helical" evidence="23">
    <location>
        <begin position="33"/>
        <end position="51"/>
    </location>
</feature>
<dbReference type="GO" id="GO:1902600">
    <property type="term" value="P:proton transmembrane transport"/>
    <property type="evidence" value="ECO:0007669"/>
    <property type="project" value="UniProtKB-KW"/>
</dbReference>
<evidence type="ECO:0000256" key="16">
    <source>
        <dbReference type="ARBA" id="ARBA00023004"/>
    </source>
</evidence>
<keyword evidence="8 19" id="KW-0679">Respiratory chain</keyword>
<keyword evidence="9 23" id="KW-0812">Transmembrane</keyword>
<feature type="binding site" description="axial binding residue" evidence="20">
    <location>
        <position position="174"/>
    </location>
    <ligand>
        <name>heme c</name>
        <dbReference type="ChEBI" id="CHEBI:61717"/>
        <label>2</label>
    </ligand>
    <ligandPart>
        <name>Fe</name>
        <dbReference type="ChEBI" id="CHEBI:18248"/>
    </ligandPart>
</feature>
<feature type="compositionally biased region" description="Low complexity" evidence="22">
    <location>
        <begin position="305"/>
        <end position="323"/>
    </location>
</feature>
<feature type="binding site" description="covalent" evidence="21">
    <location>
        <position position="219"/>
    </location>
    <ligand>
        <name>heme c</name>
        <dbReference type="ChEBI" id="CHEBI:61717"/>
        <label>2</label>
    </ligand>
</feature>
<dbReference type="InterPro" id="IPR050597">
    <property type="entry name" value="Cytochrome_c_Oxidase_Subunit"/>
</dbReference>
<keyword evidence="26" id="KW-1185">Reference proteome</keyword>
<dbReference type="GO" id="GO:0020037">
    <property type="term" value="F:heme binding"/>
    <property type="evidence" value="ECO:0007669"/>
    <property type="project" value="InterPro"/>
</dbReference>
<evidence type="ECO:0000256" key="17">
    <source>
        <dbReference type="ARBA" id="ARBA00023065"/>
    </source>
</evidence>
<keyword evidence="15 19" id="KW-0560">Oxidoreductase</keyword>
<evidence type="ECO:0000256" key="5">
    <source>
        <dbReference type="ARBA" id="ARBA00022475"/>
    </source>
</evidence>
<feature type="binding site" description="covalent" evidence="21">
    <location>
        <position position="122"/>
    </location>
    <ligand>
        <name>heme c</name>
        <dbReference type="ChEBI" id="CHEBI:61717"/>
        <label>1</label>
    </ligand>
</feature>
<comment type="similarity">
    <text evidence="3 19">Belongs to the CcoP / FixP family.</text>
</comment>
<proteinExistence type="inferred from homology"/>
<feature type="binding site" description="axial binding residue" evidence="20">
    <location>
        <position position="223"/>
    </location>
    <ligand>
        <name>heme c</name>
        <dbReference type="ChEBI" id="CHEBI:61717"/>
        <label>2</label>
    </ligand>
    <ligandPart>
        <name>Fe</name>
        <dbReference type="ChEBI" id="CHEBI:18248"/>
    </ligandPart>
</feature>
<feature type="region of interest" description="Disordered" evidence="22">
    <location>
        <begin position="290"/>
        <end position="323"/>
    </location>
</feature>
<dbReference type="PANTHER" id="PTHR33751">
    <property type="entry name" value="CBB3-TYPE CYTOCHROME C OXIDASE SUBUNIT FIXP"/>
    <property type="match status" value="1"/>
</dbReference>
<comment type="cofactor">
    <cofactor evidence="19 21">
        <name>heme c</name>
        <dbReference type="ChEBI" id="CHEBI:61717"/>
    </cofactor>
    <text evidence="19 21">Binds 2 heme C groups per subunit.</text>
</comment>
<evidence type="ECO:0000313" key="26">
    <source>
        <dbReference type="Proteomes" id="UP001302429"/>
    </source>
</evidence>
<accession>A0AA97I223</accession>
<comment type="pathway">
    <text evidence="2 19">Energy metabolism; oxidative phosphorylation.</text>
</comment>
<comment type="function">
    <text evidence="19">C-type cytochrome. Part of the cbb3-type cytochrome c oxidase complex.</text>
</comment>
<evidence type="ECO:0000256" key="10">
    <source>
        <dbReference type="ARBA" id="ARBA00022723"/>
    </source>
</evidence>
<reference evidence="25 26" key="1">
    <citation type="submission" date="2023-10" db="EMBL/GenBank/DDBJ databases">
        <title>Complete genome sequence of a Sphingomonadaceae bacterium.</title>
        <authorList>
            <person name="Yan C."/>
        </authorList>
    </citation>
    <scope>NUCLEOTIDE SEQUENCE [LARGE SCALE GENOMIC DNA]</scope>
    <source>
        <strain evidence="25 26">SCSIO 66989</strain>
    </source>
</reference>
<dbReference type="NCBIfam" id="TIGR00782">
    <property type="entry name" value="ccoP"/>
    <property type="match status" value="1"/>
</dbReference>
<evidence type="ECO:0000256" key="21">
    <source>
        <dbReference type="PIRSR" id="PIRSR000006-2"/>
    </source>
</evidence>
<keyword evidence="10 19" id="KW-0479">Metal-binding</keyword>
<protein>
    <recommendedName>
        <fullName evidence="19">Cbb3-type cytochrome c oxidase subunit</fullName>
    </recommendedName>
</protein>
<dbReference type="Gene3D" id="1.10.760.10">
    <property type="entry name" value="Cytochrome c-like domain"/>
    <property type="match status" value="2"/>
</dbReference>
<evidence type="ECO:0000259" key="24">
    <source>
        <dbReference type="PROSITE" id="PS51007"/>
    </source>
</evidence>
<evidence type="ECO:0000256" key="14">
    <source>
        <dbReference type="ARBA" id="ARBA00022989"/>
    </source>
</evidence>
<evidence type="ECO:0000256" key="18">
    <source>
        <dbReference type="ARBA" id="ARBA00023136"/>
    </source>
</evidence>
<feature type="binding site" description="axial binding residue" evidence="20">
    <location>
        <position position="126"/>
    </location>
    <ligand>
        <name>heme c</name>
        <dbReference type="ChEBI" id="CHEBI:61717"/>
        <label>1</label>
    </ligand>
    <ligandPart>
        <name>Fe</name>
        <dbReference type="ChEBI" id="CHEBI:18248"/>
    </ligandPart>
</feature>
<keyword evidence="4 19" id="KW-0813">Transport</keyword>
<keyword evidence="18 19" id="KW-0472">Membrane</keyword>
<evidence type="ECO:0000256" key="6">
    <source>
        <dbReference type="ARBA" id="ARBA00022519"/>
    </source>
</evidence>
<dbReference type="InterPro" id="IPR036909">
    <property type="entry name" value="Cyt_c-like_dom_sf"/>
</dbReference>
<keyword evidence="7 19" id="KW-0349">Heme</keyword>
<comment type="subcellular location">
    <subcellularLocation>
        <location evidence="1 19">Cell inner membrane</location>
    </subcellularLocation>
</comment>
<keyword evidence="14 23" id="KW-1133">Transmembrane helix</keyword>
<keyword evidence="17 19" id="KW-0406">Ion transport</keyword>
<dbReference type="PRINTS" id="PR00605">
    <property type="entry name" value="CYTCHROMECIC"/>
</dbReference>
<keyword evidence="13 19" id="KW-0249">Electron transport</keyword>